<proteinExistence type="predicted"/>
<feature type="non-terminal residue" evidence="1">
    <location>
        <position position="57"/>
    </location>
</feature>
<organism evidence="1 2">
    <name type="scientific">Symbiodinium pilosum</name>
    <name type="common">Dinoflagellate</name>
    <dbReference type="NCBI Taxonomy" id="2952"/>
    <lineage>
        <taxon>Eukaryota</taxon>
        <taxon>Sar</taxon>
        <taxon>Alveolata</taxon>
        <taxon>Dinophyceae</taxon>
        <taxon>Suessiales</taxon>
        <taxon>Symbiodiniaceae</taxon>
        <taxon>Symbiodinium</taxon>
    </lineage>
</organism>
<reference evidence="1" key="1">
    <citation type="submission" date="2021-02" db="EMBL/GenBank/DDBJ databases">
        <authorList>
            <person name="Dougan E. K."/>
            <person name="Rhodes N."/>
            <person name="Thang M."/>
            <person name="Chan C."/>
        </authorList>
    </citation>
    <scope>NUCLEOTIDE SEQUENCE</scope>
</reference>
<comment type="caution">
    <text evidence="1">The sequence shown here is derived from an EMBL/GenBank/DDBJ whole genome shotgun (WGS) entry which is preliminary data.</text>
</comment>
<evidence type="ECO:0000313" key="2">
    <source>
        <dbReference type="Proteomes" id="UP000649617"/>
    </source>
</evidence>
<evidence type="ECO:0000313" key="1">
    <source>
        <dbReference type="EMBL" id="CAE7738336.1"/>
    </source>
</evidence>
<protein>
    <submittedName>
        <fullName evidence="1">RBCMT protein</fullName>
    </submittedName>
</protein>
<dbReference type="AlphaFoldDB" id="A0A812XIS2"/>
<sequence>IPMARGHALYDQGEIGKSVSCSAQQRLLHFRGFGRKGGLASFPQAVRVQPFLLAASL</sequence>
<name>A0A812XIS2_SYMPI</name>
<gene>
    <name evidence="1" type="primary">RBCMT</name>
    <name evidence="1" type="ORF">SPIL2461_LOCUS21229</name>
</gene>
<accession>A0A812XIS2</accession>
<keyword evidence="2" id="KW-1185">Reference proteome</keyword>
<dbReference type="Proteomes" id="UP000649617">
    <property type="component" value="Unassembled WGS sequence"/>
</dbReference>
<dbReference type="EMBL" id="CAJNIZ010046059">
    <property type="protein sequence ID" value="CAE7738336.1"/>
    <property type="molecule type" value="Genomic_DNA"/>
</dbReference>
<feature type="non-terminal residue" evidence="1">
    <location>
        <position position="1"/>
    </location>
</feature>